<gene>
    <name evidence="2" type="ORF">DL762_006255</name>
</gene>
<evidence type="ECO:0000313" key="3">
    <source>
        <dbReference type="Proteomes" id="UP000294003"/>
    </source>
</evidence>
<feature type="compositionally biased region" description="Basic residues" evidence="1">
    <location>
        <begin position="282"/>
        <end position="297"/>
    </location>
</feature>
<keyword evidence="3" id="KW-1185">Reference proteome</keyword>
<feature type="compositionally biased region" description="Basic residues" evidence="1">
    <location>
        <begin position="247"/>
        <end position="257"/>
    </location>
</feature>
<dbReference type="EMBL" id="QJNS01000195">
    <property type="protein sequence ID" value="RYO83164.1"/>
    <property type="molecule type" value="Genomic_DNA"/>
</dbReference>
<reference evidence="2 3" key="1">
    <citation type="submission" date="2018-06" db="EMBL/GenBank/DDBJ databases">
        <title>Complete Genomes of Monosporascus.</title>
        <authorList>
            <person name="Robinson A.J."/>
            <person name="Natvig D.O."/>
        </authorList>
    </citation>
    <scope>NUCLEOTIDE SEQUENCE [LARGE SCALE GENOMIC DNA]</scope>
    <source>
        <strain evidence="2 3">CBS 609.92</strain>
    </source>
</reference>
<accession>A0ABY0H2J1</accession>
<feature type="compositionally biased region" description="Basic and acidic residues" evidence="1">
    <location>
        <begin position="215"/>
        <end position="224"/>
    </location>
</feature>
<feature type="compositionally biased region" description="Gly residues" evidence="1">
    <location>
        <begin position="340"/>
        <end position="349"/>
    </location>
</feature>
<feature type="compositionally biased region" description="Acidic residues" evidence="1">
    <location>
        <begin position="323"/>
        <end position="332"/>
    </location>
</feature>
<name>A0ABY0H2J1_9PEZI</name>
<feature type="compositionally biased region" description="Low complexity" evidence="1">
    <location>
        <begin position="157"/>
        <end position="168"/>
    </location>
</feature>
<organism evidence="2 3">
    <name type="scientific">Monosporascus cannonballus</name>
    <dbReference type="NCBI Taxonomy" id="155416"/>
    <lineage>
        <taxon>Eukaryota</taxon>
        <taxon>Fungi</taxon>
        <taxon>Dikarya</taxon>
        <taxon>Ascomycota</taxon>
        <taxon>Pezizomycotina</taxon>
        <taxon>Sordariomycetes</taxon>
        <taxon>Xylariomycetidae</taxon>
        <taxon>Xylariales</taxon>
        <taxon>Xylariales incertae sedis</taxon>
        <taxon>Monosporascus</taxon>
    </lineage>
</organism>
<feature type="compositionally biased region" description="Basic and acidic residues" evidence="1">
    <location>
        <begin position="298"/>
        <end position="318"/>
    </location>
</feature>
<feature type="compositionally biased region" description="Basic and acidic residues" evidence="1">
    <location>
        <begin position="196"/>
        <end position="208"/>
    </location>
</feature>
<feature type="compositionally biased region" description="Basic and acidic residues" evidence="1">
    <location>
        <begin position="140"/>
        <end position="152"/>
    </location>
</feature>
<feature type="region of interest" description="Disordered" evidence="1">
    <location>
        <begin position="1"/>
        <end position="20"/>
    </location>
</feature>
<comment type="caution">
    <text evidence="2">The sequence shown here is derived from an EMBL/GenBank/DDBJ whole genome shotgun (WGS) entry which is preliminary data.</text>
</comment>
<feature type="region of interest" description="Disordered" evidence="1">
    <location>
        <begin position="140"/>
        <end position="349"/>
    </location>
</feature>
<protein>
    <recommendedName>
        <fullName evidence="4">Myb-like domain-containing protein</fullName>
    </recommendedName>
</protein>
<evidence type="ECO:0008006" key="4">
    <source>
        <dbReference type="Google" id="ProtNLM"/>
    </source>
</evidence>
<evidence type="ECO:0000313" key="2">
    <source>
        <dbReference type="EMBL" id="RYO83164.1"/>
    </source>
</evidence>
<evidence type="ECO:0000256" key="1">
    <source>
        <dbReference type="SAM" id="MobiDB-lite"/>
    </source>
</evidence>
<proteinExistence type="predicted"/>
<sequence>MGTSASIFSNASYPANVNQPDRNPFAELNSILKIATEPFVNLGASEMPETTAVASSTPAPTAKGVKEKVKADATGKVDDGKWSPEETIKLLFLVMQHENSELAVQGWKDIGEKVQKVFDGKYSAEAAKKRFRNVRRAYIEEFPLPKKQDGPRTDTQAAPKGKAKAAAPKSRKRSAAVAAVVSGVQDSNDADGEVAGEDRAAKRAKTEKQPAAAPIKEEAQKGDATEEDAAAATSEQEKQEKPAVAKPKPKRKVPAKKTKAEKQVADVDAGDDQANVSEKPKSKAKRATAKPRAGKAVHKAESTSDRKPEEAKPEEDKPSSITEADDADEPAQDGDTKIQGGEGTGGKDQ</sequence>
<feature type="compositionally biased region" description="Low complexity" evidence="1">
    <location>
        <begin position="175"/>
        <end position="184"/>
    </location>
</feature>
<dbReference type="Proteomes" id="UP000294003">
    <property type="component" value="Unassembled WGS sequence"/>
</dbReference>